<evidence type="ECO:0000313" key="3">
    <source>
        <dbReference type="Proteomes" id="UP000287188"/>
    </source>
</evidence>
<proteinExistence type="predicted"/>
<reference evidence="3" key="1">
    <citation type="submission" date="2018-12" db="EMBL/GenBank/DDBJ databases">
        <title>Tengunoibacter tsumagoiensis gen. nov., sp. nov., Dictyobacter kobayashii sp. nov., D. alpinus sp. nov., and D. joshuensis sp. nov. and description of Dictyobacteraceae fam. nov. within the order Ktedonobacterales isolated from Tengu-no-mugimeshi.</title>
        <authorList>
            <person name="Wang C.M."/>
            <person name="Zheng Y."/>
            <person name="Sakai Y."/>
            <person name="Toyoda A."/>
            <person name="Minakuchi Y."/>
            <person name="Abe K."/>
            <person name="Yokota A."/>
            <person name="Yabe S."/>
        </authorList>
    </citation>
    <scope>NUCLEOTIDE SEQUENCE [LARGE SCALE GENOMIC DNA]</scope>
    <source>
        <strain evidence="3">Uno11</strain>
    </source>
</reference>
<dbReference type="AlphaFoldDB" id="A0A402AGH9"/>
<protein>
    <submittedName>
        <fullName evidence="2">Uncharacterized protein</fullName>
    </submittedName>
</protein>
<gene>
    <name evidence="2" type="ORF">KDK_19850</name>
</gene>
<keyword evidence="3" id="KW-1185">Reference proteome</keyword>
<organism evidence="2 3">
    <name type="scientific">Dictyobacter kobayashii</name>
    <dbReference type="NCBI Taxonomy" id="2014872"/>
    <lineage>
        <taxon>Bacteria</taxon>
        <taxon>Bacillati</taxon>
        <taxon>Chloroflexota</taxon>
        <taxon>Ktedonobacteria</taxon>
        <taxon>Ktedonobacterales</taxon>
        <taxon>Dictyobacteraceae</taxon>
        <taxon>Dictyobacter</taxon>
    </lineage>
</organism>
<dbReference type="EMBL" id="BIFS01000001">
    <property type="protein sequence ID" value="GCE18185.1"/>
    <property type="molecule type" value="Genomic_DNA"/>
</dbReference>
<evidence type="ECO:0000313" key="2">
    <source>
        <dbReference type="EMBL" id="GCE18185.1"/>
    </source>
</evidence>
<feature type="transmembrane region" description="Helical" evidence="1">
    <location>
        <begin position="7"/>
        <end position="27"/>
    </location>
</feature>
<sequence length="60" mass="6909">MSTKLYIILVVIIGLALLGIFYLMSIIFHDPHFFGTVGFILLGMYVFLAIINRIFIMKKK</sequence>
<accession>A0A402AGH9</accession>
<dbReference type="Proteomes" id="UP000287188">
    <property type="component" value="Unassembled WGS sequence"/>
</dbReference>
<keyword evidence="1" id="KW-0812">Transmembrane</keyword>
<evidence type="ECO:0000256" key="1">
    <source>
        <dbReference type="SAM" id="Phobius"/>
    </source>
</evidence>
<feature type="transmembrane region" description="Helical" evidence="1">
    <location>
        <begin position="33"/>
        <end position="56"/>
    </location>
</feature>
<keyword evidence="1" id="KW-1133">Transmembrane helix</keyword>
<keyword evidence="1" id="KW-0472">Membrane</keyword>
<name>A0A402AGH9_9CHLR</name>
<comment type="caution">
    <text evidence="2">The sequence shown here is derived from an EMBL/GenBank/DDBJ whole genome shotgun (WGS) entry which is preliminary data.</text>
</comment>